<comment type="caution">
    <text evidence="2">The sequence shown here is derived from an EMBL/GenBank/DDBJ whole genome shotgun (WGS) entry which is preliminary data.</text>
</comment>
<gene>
    <name evidence="2" type="ORF">ACFSXZ_35970</name>
</gene>
<evidence type="ECO:0000256" key="1">
    <source>
        <dbReference type="SAM" id="MobiDB-lite"/>
    </source>
</evidence>
<dbReference type="EMBL" id="JBHUKR010000023">
    <property type="protein sequence ID" value="MFD2421743.1"/>
    <property type="molecule type" value="Genomic_DNA"/>
</dbReference>
<accession>A0ABW5G366</accession>
<dbReference type="RefSeq" id="WP_378270501.1">
    <property type="nucleotide sequence ID" value="NZ_JBHUKR010000023.1"/>
</dbReference>
<sequence length="153" mass="16141">MPEPVEGRVRVAPLGEQDVFVVVDEDAGGRESWSAHCRIRSGVQWASAAARSASLTRVITGPSSAAVARAATITAVVAAAASRAMARDTARRRFGEVVRMRRGRPIAGGVAVVGGIGRVRRAGGPARPAESTPEGERPVGSTWRKDHCHHDCR</sequence>
<keyword evidence="3" id="KW-1185">Reference proteome</keyword>
<reference evidence="3" key="1">
    <citation type="journal article" date="2019" name="Int. J. Syst. Evol. Microbiol.">
        <title>The Global Catalogue of Microorganisms (GCM) 10K type strain sequencing project: providing services to taxonomists for standard genome sequencing and annotation.</title>
        <authorList>
            <consortium name="The Broad Institute Genomics Platform"/>
            <consortium name="The Broad Institute Genome Sequencing Center for Infectious Disease"/>
            <person name="Wu L."/>
            <person name="Ma J."/>
        </authorList>
    </citation>
    <scope>NUCLEOTIDE SEQUENCE [LARGE SCALE GENOMIC DNA]</scope>
    <source>
        <strain evidence="3">CGMCC 4.7645</strain>
    </source>
</reference>
<evidence type="ECO:0000313" key="2">
    <source>
        <dbReference type="EMBL" id="MFD2421743.1"/>
    </source>
</evidence>
<feature type="compositionally biased region" description="Basic and acidic residues" evidence="1">
    <location>
        <begin position="143"/>
        <end position="153"/>
    </location>
</feature>
<protein>
    <submittedName>
        <fullName evidence="2">Uncharacterized protein</fullName>
    </submittedName>
</protein>
<organism evidence="2 3">
    <name type="scientific">Amycolatopsis pigmentata</name>
    <dbReference type="NCBI Taxonomy" id="450801"/>
    <lineage>
        <taxon>Bacteria</taxon>
        <taxon>Bacillati</taxon>
        <taxon>Actinomycetota</taxon>
        <taxon>Actinomycetes</taxon>
        <taxon>Pseudonocardiales</taxon>
        <taxon>Pseudonocardiaceae</taxon>
        <taxon>Amycolatopsis</taxon>
    </lineage>
</organism>
<feature type="region of interest" description="Disordered" evidence="1">
    <location>
        <begin position="121"/>
        <end position="153"/>
    </location>
</feature>
<dbReference type="Proteomes" id="UP001597417">
    <property type="component" value="Unassembled WGS sequence"/>
</dbReference>
<proteinExistence type="predicted"/>
<evidence type="ECO:0000313" key="3">
    <source>
        <dbReference type="Proteomes" id="UP001597417"/>
    </source>
</evidence>
<name>A0ABW5G366_9PSEU</name>